<keyword evidence="3" id="KW-1185">Reference proteome</keyword>
<feature type="domain" description="YbaK/aminoacyl-tRNA synthetase-associated" evidence="1">
    <location>
        <begin position="31"/>
        <end position="148"/>
    </location>
</feature>
<sequence>MTDDLPRSSRRVHAALVALELPADIVHLADATRTAPEAAAAVGCELGAIVKSLVMRGVQSGEPVLALVSGANRADMDVLAAAVGEAIERPDAAYVREVTGYAIGGIPPVGHPAPVRTFMDEDLLRFETVWAAAGHPHTVFPIAPAALATASGATVTRLAA</sequence>
<accession>A0A660LB50</accession>
<dbReference type="AlphaFoldDB" id="A0A660LB50"/>
<dbReference type="InterPro" id="IPR036754">
    <property type="entry name" value="YbaK/aa-tRNA-synt-asso_dom_sf"/>
</dbReference>
<dbReference type="Gene3D" id="3.90.960.10">
    <property type="entry name" value="YbaK/aminoacyl-tRNA synthetase-associated domain"/>
    <property type="match status" value="1"/>
</dbReference>
<dbReference type="GO" id="GO:0002161">
    <property type="term" value="F:aminoacyl-tRNA deacylase activity"/>
    <property type="evidence" value="ECO:0007669"/>
    <property type="project" value="InterPro"/>
</dbReference>
<protein>
    <submittedName>
        <fullName evidence="2">Prolyl-tRNA editing enzyme YbaK/EbsC (Cys-tRNA(Pro) deacylase)</fullName>
    </submittedName>
</protein>
<dbReference type="Pfam" id="PF04073">
    <property type="entry name" value="tRNA_edit"/>
    <property type="match status" value="1"/>
</dbReference>
<dbReference type="InterPro" id="IPR007214">
    <property type="entry name" value="YbaK/aa-tRNA-synth-assoc-dom"/>
</dbReference>
<dbReference type="SUPFAM" id="SSF55826">
    <property type="entry name" value="YbaK/ProRS associated domain"/>
    <property type="match status" value="1"/>
</dbReference>
<comment type="caution">
    <text evidence="2">The sequence shown here is derived from an EMBL/GenBank/DDBJ whole genome shotgun (WGS) entry which is preliminary data.</text>
</comment>
<dbReference type="EMBL" id="RBIL01000001">
    <property type="protein sequence ID" value="RKQ91809.1"/>
    <property type="molecule type" value="Genomic_DNA"/>
</dbReference>
<evidence type="ECO:0000313" key="3">
    <source>
        <dbReference type="Proteomes" id="UP000278962"/>
    </source>
</evidence>
<dbReference type="Proteomes" id="UP000278962">
    <property type="component" value="Unassembled WGS sequence"/>
</dbReference>
<dbReference type="CDD" id="cd04333">
    <property type="entry name" value="ProX_deacylase"/>
    <property type="match status" value="1"/>
</dbReference>
<dbReference type="OrthoDB" id="8536235at2"/>
<gene>
    <name evidence="2" type="ORF">C8N24_1640</name>
</gene>
<reference evidence="2 3" key="1">
    <citation type="submission" date="2018-10" db="EMBL/GenBank/DDBJ databases">
        <title>Genomic Encyclopedia of Archaeal and Bacterial Type Strains, Phase II (KMG-II): from individual species to whole genera.</title>
        <authorList>
            <person name="Goeker M."/>
        </authorList>
    </citation>
    <scope>NUCLEOTIDE SEQUENCE [LARGE SCALE GENOMIC DNA]</scope>
    <source>
        <strain evidence="2 3">DSM 14954</strain>
    </source>
</reference>
<proteinExistence type="predicted"/>
<name>A0A660LB50_9ACTN</name>
<dbReference type="PANTHER" id="PTHR30411:SF1">
    <property type="entry name" value="CYTOPLASMIC PROTEIN"/>
    <property type="match status" value="1"/>
</dbReference>
<evidence type="ECO:0000313" key="2">
    <source>
        <dbReference type="EMBL" id="RKQ91809.1"/>
    </source>
</evidence>
<dbReference type="PANTHER" id="PTHR30411">
    <property type="entry name" value="CYTOPLASMIC PROTEIN"/>
    <property type="match status" value="1"/>
</dbReference>
<organism evidence="2 3">
    <name type="scientific">Solirubrobacter pauli</name>
    <dbReference type="NCBI Taxonomy" id="166793"/>
    <lineage>
        <taxon>Bacteria</taxon>
        <taxon>Bacillati</taxon>
        <taxon>Actinomycetota</taxon>
        <taxon>Thermoleophilia</taxon>
        <taxon>Solirubrobacterales</taxon>
        <taxon>Solirubrobacteraceae</taxon>
        <taxon>Solirubrobacter</taxon>
    </lineage>
</organism>
<evidence type="ECO:0000259" key="1">
    <source>
        <dbReference type="Pfam" id="PF04073"/>
    </source>
</evidence>
<dbReference type="RefSeq" id="WP_121249570.1">
    <property type="nucleotide sequence ID" value="NZ_RBIL01000001.1"/>
</dbReference>